<dbReference type="PROSITE" id="PS50977">
    <property type="entry name" value="HTH_TETR_2"/>
    <property type="match status" value="1"/>
</dbReference>
<dbReference type="SUPFAM" id="SSF46689">
    <property type="entry name" value="Homeodomain-like"/>
    <property type="match status" value="1"/>
</dbReference>
<accession>A0ABV8TR20</accession>
<feature type="domain" description="HTH tetR-type" evidence="3">
    <location>
        <begin position="8"/>
        <end position="68"/>
    </location>
</feature>
<comment type="caution">
    <text evidence="4">The sequence shown here is derived from an EMBL/GenBank/DDBJ whole genome shotgun (WGS) entry which is preliminary data.</text>
</comment>
<organism evidence="4 5">
    <name type="scientific">Streptomyces andamanensis</name>
    <dbReference type="NCBI Taxonomy" id="1565035"/>
    <lineage>
        <taxon>Bacteria</taxon>
        <taxon>Bacillati</taxon>
        <taxon>Actinomycetota</taxon>
        <taxon>Actinomycetes</taxon>
        <taxon>Kitasatosporales</taxon>
        <taxon>Streptomycetaceae</taxon>
        <taxon>Streptomyces</taxon>
    </lineage>
</organism>
<dbReference type="InterPro" id="IPR050624">
    <property type="entry name" value="HTH-type_Tx_Regulator"/>
</dbReference>
<dbReference type="Pfam" id="PF00440">
    <property type="entry name" value="TetR_N"/>
    <property type="match status" value="1"/>
</dbReference>
<reference evidence="5" key="1">
    <citation type="journal article" date="2019" name="Int. J. Syst. Evol. Microbiol.">
        <title>The Global Catalogue of Microorganisms (GCM) 10K type strain sequencing project: providing services to taxonomists for standard genome sequencing and annotation.</title>
        <authorList>
            <consortium name="The Broad Institute Genomics Platform"/>
            <consortium name="The Broad Institute Genome Sequencing Center for Infectious Disease"/>
            <person name="Wu L."/>
            <person name="Ma J."/>
        </authorList>
    </citation>
    <scope>NUCLEOTIDE SEQUENCE [LARGE SCALE GENOMIC DNA]</scope>
    <source>
        <strain evidence="5">PCU 347</strain>
    </source>
</reference>
<gene>
    <name evidence="4" type="ORF">ACFPC0_35305</name>
</gene>
<dbReference type="PANTHER" id="PTHR43479">
    <property type="entry name" value="ACREF/ENVCD OPERON REPRESSOR-RELATED"/>
    <property type="match status" value="1"/>
</dbReference>
<evidence type="ECO:0000256" key="2">
    <source>
        <dbReference type="PROSITE-ProRule" id="PRU00335"/>
    </source>
</evidence>
<evidence type="ECO:0000259" key="3">
    <source>
        <dbReference type="PROSITE" id="PS50977"/>
    </source>
</evidence>
<dbReference type="EMBL" id="JBHSDP010000029">
    <property type="protein sequence ID" value="MFC4332945.1"/>
    <property type="molecule type" value="Genomic_DNA"/>
</dbReference>
<dbReference type="InterPro" id="IPR036271">
    <property type="entry name" value="Tet_transcr_reg_TetR-rel_C_sf"/>
</dbReference>
<dbReference type="SUPFAM" id="SSF48498">
    <property type="entry name" value="Tetracyclin repressor-like, C-terminal domain"/>
    <property type="match status" value="1"/>
</dbReference>
<keyword evidence="1 2" id="KW-0238">DNA-binding</keyword>
<dbReference type="PANTHER" id="PTHR43479:SF11">
    <property type="entry name" value="ACREF_ENVCD OPERON REPRESSOR-RELATED"/>
    <property type="match status" value="1"/>
</dbReference>
<dbReference type="InterPro" id="IPR009057">
    <property type="entry name" value="Homeodomain-like_sf"/>
</dbReference>
<protein>
    <submittedName>
        <fullName evidence="4">TetR/AcrR family transcriptional regulator</fullName>
    </submittedName>
</protein>
<dbReference type="Gene3D" id="1.10.357.10">
    <property type="entry name" value="Tetracycline Repressor, domain 2"/>
    <property type="match status" value="1"/>
</dbReference>
<name>A0ABV8TR20_9ACTN</name>
<dbReference type="RefSeq" id="WP_381744320.1">
    <property type="nucleotide sequence ID" value="NZ_JBHSDP010000029.1"/>
</dbReference>
<evidence type="ECO:0000313" key="4">
    <source>
        <dbReference type="EMBL" id="MFC4332945.1"/>
    </source>
</evidence>
<sequence length="196" mass="21679">MRRSVQAAETRGALIEAAKRLFTTRGYLNTKITDITAEAGRSAGSFYNHFTGKQELLEALLAEVSAAGDRTADSAEHKADFTDPDAIRFHVAAYVRVYREHAATLLALHQASLVSEELAATLRHWRRAQLDDLRDHLRHVPDLPASPEATLTLLTATFDSVTQPWSDLPEDEAVEAVTRFAYRALNGRDVPAPQES</sequence>
<dbReference type="InterPro" id="IPR001647">
    <property type="entry name" value="HTH_TetR"/>
</dbReference>
<proteinExistence type="predicted"/>
<dbReference type="PRINTS" id="PR00455">
    <property type="entry name" value="HTHTETR"/>
</dbReference>
<evidence type="ECO:0000256" key="1">
    <source>
        <dbReference type="ARBA" id="ARBA00023125"/>
    </source>
</evidence>
<keyword evidence="5" id="KW-1185">Reference proteome</keyword>
<dbReference type="Gene3D" id="1.10.10.60">
    <property type="entry name" value="Homeodomain-like"/>
    <property type="match status" value="1"/>
</dbReference>
<evidence type="ECO:0000313" key="5">
    <source>
        <dbReference type="Proteomes" id="UP001595824"/>
    </source>
</evidence>
<dbReference type="Proteomes" id="UP001595824">
    <property type="component" value="Unassembled WGS sequence"/>
</dbReference>
<feature type="DNA-binding region" description="H-T-H motif" evidence="2">
    <location>
        <begin position="31"/>
        <end position="50"/>
    </location>
</feature>